<dbReference type="Proteomes" id="UP001152087">
    <property type="component" value="Unassembled WGS sequence"/>
</dbReference>
<feature type="compositionally biased region" description="Acidic residues" evidence="1">
    <location>
        <begin position="1"/>
        <end position="14"/>
    </location>
</feature>
<dbReference type="AlphaFoldDB" id="A0A9W8R6C1"/>
<comment type="caution">
    <text evidence="2">The sequence shown here is derived from an EMBL/GenBank/DDBJ whole genome shotgun (WGS) entry which is preliminary data.</text>
</comment>
<gene>
    <name evidence="2" type="ORF">NW755_006084</name>
</gene>
<sequence>MAADETPSDPDPTGDEIPLTVEEEEEKANPTEDSEGSMLPRFIYDTSSVTERLMQRADAGANKDSARDGGTSEGIHCNNTEAKMSGHDKSNAK</sequence>
<accession>A0A9W8R6C1</accession>
<protein>
    <submittedName>
        <fullName evidence="2">Uncharacterized protein</fullName>
    </submittedName>
</protein>
<proteinExistence type="predicted"/>
<evidence type="ECO:0000313" key="2">
    <source>
        <dbReference type="EMBL" id="KAJ4189266.1"/>
    </source>
</evidence>
<name>A0A9W8R6C1_9HYPO</name>
<evidence type="ECO:0000313" key="3">
    <source>
        <dbReference type="Proteomes" id="UP001152087"/>
    </source>
</evidence>
<organism evidence="2 3">
    <name type="scientific">Fusarium falciforme</name>
    <dbReference type="NCBI Taxonomy" id="195108"/>
    <lineage>
        <taxon>Eukaryota</taxon>
        <taxon>Fungi</taxon>
        <taxon>Dikarya</taxon>
        <taxon>Ascomycota</taxon>
        <taxon>Pezizomycotina</taxon>
        <taxon>Sordariomycetes</taxon>
        <taxon>Hypocreomycetidae</taxon>
        <taxon>Hypocreales</taxon>
        <taxon>Nectriaceae</taxon>
        <taxon>Fusarium</taxon>
        <taxon>Fusarium solani species complex</taxon>
    </lineage>
</organism>
<dbReference type="EMBL" id="JAOQAV010000013">
    <property type="protein sequence ID" value="KAJ4189266.1"/>
    <property type="molecule type" value="Genomic_DNA"/>
</dbReference>
<reference evidence="2" key="1">
    <citation type="submission" date="2022-09" db="EMBL/GenBank/DDBJ databases">
        <title>Fusarium specimens isolated from Avocado Roots.</title>
        <authorList>
            <person name="Stajich J."/>
            <person name="Roper C."/>
            <person name="Heimlech-Rivalta G."/>
        </authorList>
    </citation>
    <scope>NUCLEOTIDE SEQUENCE</scope>
    <source>
        <strain evidence="2">A02</strain>
    </source>
</reference>
<feature type="region of interest" description="Disordered" evidence="1">
    <location>
        <begin position="55"/>
        <end position="93"/>
    </location>
</feature>
<feature type="region of interest" description="Disordered" evidence="1">
    <location>
        <begin position="1"/>
        <end position="41"/>
    </location>
</feature>
<keyword evidence="3" id="KW-1185">Reference proteome</keyword>
<evidence type="ECO:0000256" key="1">
    <source>
        <dbReference type="SAM" id="MobiDB-lite"/>
    </source>
</evidence>
<feature type="compositionally biased region" description="Basic and acidic residues" evidence="1">
    <location>
        <begin position="84"/>
        <end position="93"/>
    </location>
</feature>